<dbReference type="OrthoDB" id="435881at2759"/>
<feature type="region of interest" description="Disordered" evidence="7">
    <location>
        <begin position="89"/>
        <end position="119"/>
    </location>
</feature>
<gene>
    <name evidence="9" type="ORF">ASPVEDRAFT_54117</name>
</gene>
<feature type="region of interest" description="Disordered" evidence="7">
    <location>
        <begin position="1"/>
        <end position="27"/>
    </location>
</feature>
<dbReference type="SMART" id="SM00906">
    <property type="entry name" value="Fungal_trans"/>
    <property type="match status" value="1"/>
</dbReference>
<dbReference type="Gene3D" id="4.10.240.10">
    <property type="entry name" value="Zn(2)-C6 fungal-type DNA-binding domain"/>
    <property type="match status" value="1"/>
</dbReference>
<protein>
    <recommendedName>
        <fullName evidence="8">Zn(2)-C6 fungal-type domain-containing protein</fullName>
    </recommendedName>
</protein>
<evidence type="ECO:0000259" key="8">
    <source>
        <dbReference type="PROSITE" id="PS50048"/>
    </source>
</evidence>
<dbReference type="VEuPathDB" id="FungiDB:ASPVEDRAFT_54117"/>
<dbReference type="AlphaFoldDB" id="A0A1L9PQJ9"/>
<dbReference type="PROSITE" id="PS00463">
    <property type="entry name" value="ZN2_CY6_FUNGAL_1"/>
    <property type="match status" value="1"/>
</dbReference>
<organism evidence="9 10">
    <name type="scientific">Aspergillus versicolor CBS 583.65</name>
    <dbReference type="NCBI Taxonomy" id="1036611"/>
    <lineage>
        <taxon>Eukaryota</taxon>
        <taxon>Fungi</taxon>
        <taxon>Dikarya</taxon>
        <taxon>Ascomycota</taxon>
        <taxon>Pezizomycotina</taxon>
        <taxon>Eurotiomycetes</taxon>
        <taxon>Eurotiomycetidae</taxon>
        <taxon>Eurotiales</taxon>
        <taxon>Aspergillaceae</taxon>
        <taxon>Aspergillus</taxon>
        <taxon>Aspergillus subgen. Nidulantes</taxon>
    </lineage>
</organism>
<keyword evidence="3" id="KW-0805">Transcription regulation</keyword>
<dbReference type="RefSeq" id="XP_040669552.1">
    <property type="nucleotide sequence ID" value="XM_040814883.1"/>
</dbReference>
<keyword evidence="5" id="KW-0804">Transcription</keyword>
<dbReference type="CDD" id="cd00067">
    <property type="entry name" value="GAL4"/>
    <property type="match status" value="1"/>
</dbReference>
<dbReference type="STRING" id="1036611.A0A1L9PQJ9"/>
<feature type="domain" description="Zn(2)-C6 fungal-type" evidence="8">
    <location>
        <begin position="34"/>
        <end position="63"/>
    </location>
</feature>
<reference evidence="10" key="1">
    <citation type="journal article" date="2017" name="Genome Biol.">
        <title>Comparative genomics reveals high biological diversity and specific adaptations in the industrially and medically important fungal genus Aspergillus.</title>
        <authorList>
            <person name="de Vries R.P."/>
            <person name="Riley R."/>
            <person name="Wiebenga A."/>
            <person name="Aguilar-Osorio G."/>
            <person name="Amillis S."/>
            <person name="Uchima C.A."/>
            <person name="Anderluh G."/>
            <person name="Asadollahi M."/>
            <person name="Askin M."/>
            <person name="Barry K."/>
            <person name="Battaglia E."/>
            <person name="Bayram O."/>
            <person name="Benocci T."/>
            <person name="Braus-Stromeyer S.A."/>
            <person name="Caldana C."/>
            <person name="Canovas D."/>
            <person name="Cerqueira G.C."/>
            <person name="Chen F."/>
            <person name="Chen W."/>
            <person name="Choi C."/>
            <person name="Clum A."/>
            <person name="Dos Santos R.A."/>
            <person name="Damasio A.R."/>
            <person name="Diallinas G."/>
            <person name="Emri T."/>
            <person name="Fekete E."/>
            <person name="Flipphi M."/>
            <person name="Freyberg S."/>
            <person name="Gallo A."/>
            <person name="Gournas C."/>
            <person name="Habgood R."/>
            <person name="Hainaut M."/>
            <person name="Harispe M.L."/>
            <person name="Henrissat B."/>
            <person name="Hilden K.S."/>
            <person name="Hope R."/>
            <person name="Hossain A."/>
            <person name="Karabika E."/>
            <person name="Karaffa L."/>
            <person name="Karanyi Z."/>
            <person name="Krasevec N."/>
            <person name="Kuo A."/>
            <person name="Kusch H."/>
            <person name="LaButti K."/>
            <person name="Lagendijk E.L."/>
            <person name="Lapidus A."/>
            <person name="Levasseur A."/>
            <person name="Lindquist E."/>
            <person name="Lipzen A."/>
            <person name="Logrieco A.F."/>
            <person name="MacCabe A."/>
            <person name="Maekelae M.R."/>
            <person name="Malavazi I."/>
            <person name="Melin P."/>
            <person name="Meyer V."/>
            <person name="Mielnichuk N."/>
            <person name="Miskei M."/>
            <person name="Molnar A.P."/>
            <person name="Mule G."/>
            <person name="Ngan C.Y."/>
            <person name="Orejas M."/>
            <person name="Orosz E."/>
            <person name="Ouedraogo J.P."/>
            <person name="Overkamp K.M."/>
            <person name="Park H.-S."/>
            <person name="Perrone G."/>
            <person name="Piumi F."/>
            <person name="Punt P.J."/>
            <person name="Ram A.F."/>
            <person name="Ramon A."/>
            <person name="Rauscher S."/>
            <person name="Record E."/>
            <person name="Riano-Pachon D.M."/>
            <person name="Robert V."/>
            <person name="Roehrig J."/>
            <person name="Ruller R."/>
            <person name="Salamov A."/>
            <person name="Salih N.S."/>
            <person name="Samson R.A."/>
            <person name="Sandor E."/>
            <person name="Sanguinetti M."/>
            <person name="Schuetze T."/>
            <person name="Sepcic K."/>
            <person name="Shelest E."/>
            <person name="Sherlock G."/>
            <person name="Sophianopoulou V."/>
            <person name="Squina F.M."/>
            <person name="Sun H."/>
            <person name="Susca A."/>
            <person name="Todd R.B."/>
            <person name="Tsang A."/>
            <person name="Unkles S.E."/>
            <person name="van de Wiele N."/>
            <person name="van Rossen-Uffink D."/>
            <person name="Oliveira J.V."/>
            <person name="Vesth T.C."/>
            <person name="Visser J."/>
            <person name="Yu J.-H."/>
            <person name="Zhou M."/>
            <person name="Andersen M.R."/>
            <person name="Archer D.B."/>
            <person name="Baker S.E."/>
            <person name="Benoit I."/>
            <person name="Brakhage A.A."/>
            <person name="Braus G.H."/>
            <person name="Fischer R."/>
            <person name="Frisvad J.C."/>
            <person name="Goldman G.H."/>
            <person name="Houbraken J."/>
            <person name="Oakley B."/>
            <person name="Pocsi I."/>
            <person name="Scazzocchio C."/>
            <person name="Seiboth B."/>
            <person name="vanKuyk P.A."/>
            <person name="Wortman J."/>
            <person name="Dyer P.S."/>
            <person name="Grigoriev I.V."/>
        </authorList>
    </citation>
    <scope>NUCLEOTIDE SEQUENCE [LARGE SCALE GENOMIC DNA]</scope>
    <source>
        <strain evidence="10">CBS 583.65</strain>
    </source>
</reference>
<dbReference type="InterPro" id="IPR001138">
    <property type="entry name" value="Zn2Cys6_DnaBD"/>
</dbReference>
<evidence type="ECO:0000256" key="5">
    <source>
        <dbReference type="ARBA" id="ARBA00023163"/>
    </source>
</evidence>
<dbReference type="PANTHER" id="PTHR47663:SF2">
    <property type="entry name" value="ARABINOLYTIC TRANSCRIPTIONAL ACTIVATOR ARAR-RELATED"/>
    <property type="match status" value="1"/>
</dbReference>
<dbReference type="GO" id="GO:0008270">
    <property type="term" value="F:zinc ion binding"/>
    <property type="evidence" value="ECO:0007669"/>
    <property type="project" value="InterPro"/>
</dbReference>
<evidence type="ECO:0000256" key="2">
    <source>
        <dbReference type="ARBA" id="ARBA00022833"/>
    </source>
</evidence>
<keyword evidence="6" id="KW-0539">Nucleus</keyword>
<dbReference type="PANTHER" id="PTHR47663">
    <property type="entry name" value="XYLANOLYTIC TRANSCRIPTIONAL ACTIVATOR XLNR-RELATED"/>
    <property type="match status" value="1"/>
</dbReference>
<dbReference type="Pfam" id="PF04082">
    <property type="entry name" value="Fungal_trans"/>
    <property type="match status" value="1"/>
</dbReference>
<name>A0A1L9PQJ9_ASPVE</name>
<dbReference type="CDD" id="cd12148">
    <property type="entry name" value="fungal_TF_MHR"/>
    <property type="match status" value="1"/>
</dbReference>
<evidence type="ECO:0000256" key="6">
    <source>
        <dbReference type="ARBA" id="ARBA00023242"/>
    </source>
</evidence>
<keyword evidence="1" id="KW-0479">Metal-binding</keyword>
<dbReference type="GeneID" id="63730394"/>
<dbReference type="InterPro" id="IPR051439">
    <property type="entry name" value="XlnR/Xlr1"/>
</dbReference>
<dbReference type="Pfam" id="PF00172">
    <property type="entry name" value="Zn_clus"/>
    <property type="match status" value="1"/>
</dbReference>
<evidence type="ECO:0000256" key="7">
    <source>
        <dbReference type="SAM" id="MobiDB-lite"/>
    </source>
</evidence>
<dbReference type="EMBL" id="KV878130">
    <property type="protein sequence ID" value="OJJ03790.1"/>
    <property type="molecule type" value="Genomic_DNA"/>
</dbReference>
<dbReference type="PROSITE" id="PS50048">
    <property type="entry name" value="ZN2_CY6_FUNGAL_2"/>
    <property type="match status" value="1"/>
</dbReference>
<dbReference type="SMART" id="SM00066">
    <property type="entry name" value="GAL4"/>
    <property type="match status" value="1"/>
</dbReference>
<evidence type="ECO:0000313" key="10">
    <source>
        <dbReference type="Proteomes" id="UP000184073"/>
    </source>
</evidence>
<evidence type="ECO:0000256" key="1">
    <source>
        <dbReference type="ARBA" id="ARBA00022723"/>
    </source>
</evidence>
<evidence type="ECO:0000256" key="4">
    <source>
        <dbReference type="ARBA" id="ARBA00023125"/>
    </source>
</evidence>
<keyword evidence="4" id="KW-0238">DNA-binding</keyword>
<dbReference type="GO" id="GO:0006351">
    <property type="term" value="P:DNA-templated transcription"/>
    <property type="evidence" value="ECO:0007669"/>
    <property type="project" value="InterPro"/>
</dbReference>
<accession>A0A1L9PQJ9</accession>
<proteinExistence type="predicted"/>
<dbReference type="InterPro" id="IPR007219">
    <property type="entry name" value="XnlR_reg_dom"/>
</dbReference>
<dbReference type="SUPFAM" id="SSF57701">
    <property type="entry name" value="Zn2/Cys6 DNA-binding domain"/>
    <property type="match status" value="1"/>
</dbReference>
<dbReference type="InterPro" id="IPR036864">
    <property type="entry name" value="Zn2-C6_fun-type_DNA-bd_sf"/>
</dbReference>
<evidence type="ECO:0000313" key="9">
    <source>
        <dbReference type="EMBL" id="OJJ03790.1"/>
    </source>
</evidence>
<dbReference type="GO" id="GO:0000981">
    <property type="term" value="F:DNA-binding transcription factor activity, RNA polymerase II-specific"/>
    <property type="evidence" value="ECO:0007669"/>
    <property type="project" value="InterPro"/>
</dbReference>
<dbReference type="GO" id="GO:0003677">
    <property type="term" value="F:DNA binding"/>
    <property type="evidence" value="ECO:0007669"/>
    <property type="project" value="UniProtKB-KW"/>
</dbReference>
<dbReference type="Proteomes" id="UP000184073">
    <property type="component" value="Unassembled WGS sequence"/>
</dbReference>
<evidence type="ECO:0000256" key="3">
    <source>
        <dbReference type="ARBA" id="ARBA00023015"/>
    </source>
</evidence>
<keyword evidence="10" id="KW-1185">Reference proteome</keyword>
<sequence>MGKPETHALKQSNLDPSAPKNLKKPKKRTRSRIACDWCHSNHARCDREFPCSRCLSKGTPCEFTRLRRKRGRHAKIDVVETGERDVLNTAPNAAVSSPGDQSTASSTISSLQTPNAPQQGLYSAHGLTVISPGAEELPSFDGIPWGFQGIEEKEDEIEDLMLGQDSRSNNFPIRTGLDESSFSLGPPTVGDFTENEPYALPGLDSGIASRSQDVIPSLRYPVLQPLMPFIKTELSPDLACGLLDLYFASAFPTHMHPLCKHIQCFVLRKSSFLTERNYRLTSPALLASMLWVAASDDHALSLPITAHYRKELCQFLGSLTVKLLKPDTATNKPSLPMSEPRNFETMFCPPTPGDGTQSFRHPVGSLDDVITYIHIASITSSSEKSALSLRWWYAAFTLAREQKLNREIETTSNSDGHALSFSYMSTSFDLSVSTQKPLGCLCFRSHGSAIQLTEEQREERRRVWWLLYMTDRHLALCHSRPLMLLDSESKDLLLPLDEEAWQAGEIHSNSTHFAGPHCMISGSKNMRRIFPDFTCRDTSIFGFFLPLMTIMGQIIDLNHIKNHPMLGPEALRQDGWEGQLHEVLRQLDLYEASIASFITSALDLKASPGSATTPNTTERSETQAYFWLIQTVTSYASYYIDVLHILQDGKWDPVSLTQDKSFWDSSPNFASAIPHALKAADSVRQILKFDPDVSFMPNFFGIQLLQGGFYFLLILERLQDKAGEPFLSACEVMIRATESCIVTLDTGFQRHFCQIMRSTLAQARGRPAIHYEIKQRRRAISALYQWTGAGTGLAV</sequence>
<keyword evidence="2" id="KW-0862">Zinc</keyword>